<evidence type="ECO:0000256" key="6">
    <source>
        <dbReference type="SAM" id="Phobius"/>
    </source>
</evidence>
<dbReference type="InterPro" id="IPR002293">
    <property type="entry name" value="AA/rel_permease1"/>
</dbReference>
<keyword evidence="5 6" id="KW-0472">Membrane</keyword>
<evidence type="ECO:0000313" key="8">
    <source>
        <dbReference type="EMBL" id="ARV00249.1"/>
    </source>
</evidence>
<sequence>MSNPPTEQTGLSSPSDEQRFTRSISLMSNFSLGFTYLSPLTAVYSLFALSMTLAGPPAIWWILIAAAGQMLVAMIFGEVASQYPITGGLYPWSRILWGKKYAWIAAWIYLWALVVTITSIAEYSATFVATLFDYSQSAPHLLFTSVVLLLLMMIVNLSGTKNLARVARIGFWCEIISVIALGIYLLIFHRTQPLSVLFDAMGSTGSSGSYSHAFMSASLLGLFMFFGFEACGNVAEEVKNPGRKIPVAMMLSIFFGAISAIISVLGYLLSYPNLSAIVSGKIDNPIPEILNNALGPQGEKIFIVVAVIAMLSCILSLQAALSRLLFSFSRDNMLPASHWMAKISRNNVPDNAMIVSCLLPLLICVWVYYQPDNLARITAFAVVGIYISFQMVVLAALRKRLKGWKPAGSWTLGSFGLLVNILALAYGLFGIWLLCQPGSGDSFLDKWIVLIGLAIVLLSGALYLFIARPYEKTEQGSHYQQHIPAE</sequence>
<protein>
    <submittedName>
        <fullName evidence="7">Amino acid permease</fullName>
    </submittedName>
</protein>
<feature type="transmembrane region" description="Helical" evidence="6">
    <location>
        <begin position="301"/>
        <end position="326"/>
    </location>
</feature>
<dbReference type="OrthoDB" id="7281735at2"/>
<keyword evidence="2" id="KW-0813">Transport</keyword>
<accession>A0A1Y0LRQ7</accession>
<feature type="transmembrane region" description="Helical" evidence="6">
    <location>
        <begin position="247"/>
        <end position="269"/>
    </location>
</feature>
<dbReference type="GO" id="GO:0016020">
    <property type="term" value="C:membrane"/>
    <property type="evidence" value="ECO:0007669"/>
    <property type="project" value="UniProtKB-SubCell"/>
</dbReference>
<dbReference type="Pfam" id="PF13520">
    <property type="entry name" value="AA_permease_2"/>
    <property type="match status" value="1"/>
</dbReference>
<evidence type="ECO:0000313" key="9">
    <source>
        <dbReference type="Proteomes" id="UP000195729"/>
    </source>
</evidence>
<keyword evidence="3 6" id="KW-0812">Transmembrane</keyword>
<proteinExistence type="predicted"/>
<organism evidence="7 10">
    <name type="scientific">Tatumella citrea</name>
    <name type="common">Pantoea citrea</name>
    <dbReference type="NCBI Taxonomy" id="53336"/>
    <lineage>
        <taxon>Bacteria</taxon>
        <taxon>Pseudomonadati</taxon>
        <taxon>Pseudomonadota</taxon>
        <taxon>Gammaproteobacteria</taxon>
        <taxon>Enterobacterales</taxon>
        <taxon>Erwiniaceae</taxon>
        <taxon>Tatumella</taxon>
    </lineage>
</organism>
<dbReference type="PIRSF" id="PIRSF006060">
    <property type="entry name" value="AA_transporter"/>
    <property type="match status" value="1"/>
</dbReference>
<dbReference type="Proteomes" id="UP000195729">
    <property type="component" value="Chromosome"/>
</dbReference>
<reference evidence="9 10" key="1">
    <citation type="submission" date="2016-05" db="EMBL/GenBank/DDBJ databases">
        <title>Complete genome sequence of two 2,5-diketo-D-glunonic acid producing strain Tatumella citrea.</title>
        <authorList>
            <person name="Duan C."/>
            <person name="Yang J."/>
            <person name="Yang S."/>
        </authorList>
    </citation>
    <scope>NUCLEOTIDE SEQUENCE [LARGE SCALE GENOMIC DNA]</scope>
    <source>
        <strain evidence="8 9">ATCC 39140</strain>
        <strain evidence="7 10">DSM 13699</strain>
    </source>
</reference>
<evidence type="ECO:0000313" key="7">
    <source>
        <dbReference type="EMBL" id="ARU96213.1"/>
    </source>
</evidence>
<evidence type="ECO:0000256" key="3">
    <source>
        <dbReference type="ARBA" id="ARBA00022692"/>
    </source>
</evidence>
<feature type="transmembrane region" description="Helical" evidence="6">
    <location>
        <begin position="446"/>
        <end position="466"/>
    </location>
</feature>
<dbReference type="PANTHER" id="PTHR45649">
    <property type="entry name" value="AMINO-ACID PERMEASE BAT1"/>
    <property type="match status" value="1"/>
</dbReference>
<dbReference type="EMBL" id="CP015579">
    <property type="protein sequence ID" value="ARU96213.1"/>
    <property type="molecule type" value="Genomic_DNA"/>
</dbReference>
<dbReference type="KEGG" id="tci:A7K98_14075"/>
<dbReference type="RefSeq" id="WP_087490520.1">
    <property type="nucleotide sequence ID" value="NZ_CP015579.1"/>
</dbReference>
<dbReference type="PANTHER" id="PTHR45649:SF26">
    <property type="entry name" value="OS04G0435100 PROTEIN"/>
    <property type="match status" value="1"/>
</dbReference>
<gene>
    <name evidence="7" type="ORF">A7K98_14075</name>
    <name evidence="8" type="ORF">A7K99_14060</name>
</gene>
<dbReference type="AlphaFoldDB" id="A0A1Y0LRQ7"/>
<evidence type="ECO:0000256" key="1">
    <source>
        <dbReference type="ARBA" id="ARBA00004141"/>
    </source>
</evidence>
<evidence type="ECO:0000313" key="10">
    <source>
        <dbReference type="Proteomes" id="UP000195814"/>
    </source>
</evidence>
<evidence type="ECO:0000256" key="5">
    <source>
        <dbReference type="ARBA" id="ARBA00023136"/>
    </source>
</evidence>
<evidence type="ECO:0000256" key="2">
    <source>
        <dbReference type="ARBA" id="ARBA00022448"/>
    </source>
</evidence>
<feature type="transmembrane region" description="Helical" evidence="6">
    <location>
        <begin position="409"/>
        <end position="434"/>
    </location>
</feature>
<name>A0A1Y0LRQ7_TATCI</name>
<dbReference type="Gene3D" id="1.20.1740.10">
    <property type="entry name" value="Amino acid/polyamine transporter I"/>
    <property type="match status" value="1"/>
</dbReference>
<feature type="transmembrane region" description="Helical" evidence="6">
    <location>
        <begin position="347"/>
        <end position="369"/>
    </location>
</feature>
<dbReference type="Proteomes" id="UP000195814">
    <property type="component" value="Chromosome"/>
</dbReference>
<comment type="subcellular location">
    <subcellularLocation>
        <location evidence="1">Membrane</location>
        <topology evidence="1">Multi-pass membrane protein</topology>
    </subcellularLocation>
</comment>
<feature type="transmembrane region" description="Helical" evidence="6">
    <location>
        <begin position="59"/>
        <end position="80"/>
    </location>
</feature>
<keyword evidence="4 6" id="KW-1133">Transmembrane helix</keyword>
<feature type="transmembrane region" description="Helical" evidence="6">
    <location>
        <begin position="209"/>
        <end position="235"/>
    </location>
</feature>
<keyword evidence="9" id="KW-1185">Reference proteome</keyword>
<feature type="transmembrane region" description="Helical" evidence="6">
    <location>
        <begin position="101"/>
        <end position="121"/>
    </location>
</feature>
<feature type="transmembrane region" description="Helical" evidence="6">
    <location>
        <begin position="169"/>
        <end position="189"/>
    </location>
</feature>
<dbReference type="EMBL" id="CP015581">
    <property type="protein sequence ID" value="ARV00249.1"/>
    <property type="molecule type" value="Genomic_DNA"/>
</dbReference>
<dbReference type="GO" id="GO:0022857">
    <property type="term" value="F:transmembrane transporter activity"/>
    <property type="evidence" value="ECO:0007669"/>
    <property type="project" value="InterPro"/>
</dbReference>
<evidence type="ECO:0000256" key="4">
    <source>
        <dbReference type="ARBA" id="ARBA00022989"/>
    </source>
</evidence>
<feature type="transmembrane region" description="Helical" evidence="6">
    <location>
        <begin position="26"/>
        <end position="47"/>
    </location>
</feature>
<feature type="transmembrane region" description="Helical" evidence="6">
    <location>
        <begin position="141"/>
        <end position="157"/>
    </location>
</feature>
<feature type="transmembrane region" description="Helical" evidence="6">
    <location>
        <begin position="375"/>
        <end position="397"/>
    </location>
</feature>